<dbReference type="Pfam" id="PF00015">
    <property type="entry name" value="MCPsignal"/>
    <property type="match status" value="1"/>
</dbReference>
<keyword evidence="8" id="KW-0175">Coiled coil</keyword>
<dbReference type="EMBL" id="UOFR01000084">
    <property type="protein sequence ID" value="VAX01506.1"/>
    <property type="molecule type" value="Genomic_DNA"/>
</dbReference>
<evidence type="ECO:0000259" key="10">
    <source>
        <dbReference type="PROSITE" id="PS50111"/>
    </source>
</evidence>
<dbReference type="InterPro" id="IPR003660">
    <property type="entry name" value="HAMP_dom"/>
</dbReference>
<keyword evidence="6" id="KW-0807">Transducer</keyword>
<dbReference type="CDD" id="cd11386">
    <property type="entry name" value="MCP_signal"/>
    <property type="match status" value="1"/>
</dbReference>
<gene>
    <name evidence="13" type="ORF">MNBD_GAMMA21-2676</name>
</gene>
<keyword evidence="13" id="KW-0675">Receptor</keyword>
<dbReference type="SMART" id="SM00283">
    <property type="entry name" value="MA"/>
    <property type="match status" value="1"/>
</dbReference>
<dbReference type="PANTHER" id="PTHR32089">
    <property type="entry name" value="METHYL-ACCEPTING CHEMOTAXIS PROTEIN MCPB"/>
    <property type="match status" value="1"/>
</dbReference>
<comment type="subcellular location">
    <subcellularLocation>
        <location evidence="1">Cell inner membrane</location>
        <topology evidence="1">Multi-pass membrane protein</topology>
    </subcellularLocation>
</comment>
<evidence type="ECO:0000259" key="11">
    <source>
        <dbReference type="PROSITE" id="PS50192"/>
    </source>
</evidence>
<dbReference type="PANTHER" id="PTHR32089:SF119">
    <property type="entry name" value="METHYL-ACCEPTING CHEMOTAXIS PROTEIN CTPL"/>
    <property type="match status" value="1"/>
</dbReference>
<feature type="domain" description="HAMP" evidence="12">
    <location>
        <begin position="351"/>
        <end position="405"/>
    </location>
</feature>
<keyword evidence="3 9" id="KW-0812">Transmembrane</keyword>
<dbReference type="GO" id="GO:0007165">
    <property type="term" value="P:signal transduction"/>
    <property type="evidence" value="ECO:0007669"/>
    <property type="project" value="UniProtKB-KW"/>
</dbReference>
<dbReference type="Pfam" id="PF12729">
    <property type="entry name" value="4HB_MCP_1"/>
    <property type="match status" value="1"/>
</dbReference>
<keyword evidence="4 9" id="KW-1133">Transmembrane helix</keyword>
<dbReference type="Gene3D" id="1.10.287.950">
    <property type="entry name" value="Methyl-accepting chemotaxis protein"/>
    <property type="match status" value="1"/>
</dbReference>
<dbReference type="Pfam" id="PF00672">
    <property type="entry name" value="HAMP"/>
    <property type="match status" value="1"/>
</dbReference>
<reference evidence="13" key="1">
    <citation type="submission" date="2018-06" db="EMBL/GenBank/DDBJ databases">
        <authorList>
            <person name="Zhirakovskaya E."/>
        </authorList>
    </citation>
    <scope>NUCLEOTIDE SEQUENCE</scope>
</reference>
<feature type="coiled-coil region" evidence="8">
    <location>
        <begin position="453"/>
        <end position="508"/>
    </location>
</feature>
<feature type="coiled-coil region" evidence="8">
    <location>
        <begin position="652"/>
        <end position="679"/>
    </location>
</feature>
<protein>
    <submittedName>
        <fullName evidence="13">Methyl-accepting chemotaxis protein I (Serine chemoreceptor protein)</fullName>
    </submittedName>
</protein>
<evidence type="ECO:0000256" key="7">
    <source>
        <dbReference type="ARBA" id="ARBA00029447"/>
    </source>
</evidence>
<feature type="coiled-coil region" evidence="8">
    <location>
        <begin position="89"/>
        <end position="145"/>
    </location>
</feature>
<evidence type="ECO:0000256" key="1">
    <source>
        <dbReference type="ARBA" id="ARBA00004429"/>
    </source>
</evidence>
<feature type="transmembrane region" description="Helical" evidence="9">
    <location>
        <begin position="20"/>
        <end position="42"/>
    </location>
</feature>
<dbReference type="SMART" id="SM00304">
    <property type="entry name" value="HAMP"/>
    <property type="match status" value="2"/>
</dbReference>
<dbReference type="PROSITE" id="PS50111">
    <property type="entry name" value="CHEMOTAXIS_TRANSDUC_2"/>
    <property type="match status" value="1"/>
</dbReference>
<dbReference type="PROSITE" id="PS50192">
    <property type="entry name" value="T_SNARE"/>
    <property type="match status" value="1"/>
</dbReference>
<dbReference type="SUPFAM" id="SSF58104">
    <property type="entry name" value="Methyl-accepting chemotaxis protein (MCP) signaling domain"/>
    <property type="match status" value="1"/>
</dbReference>
<evidence type="ECO:0000256" key="9">
    <source>
        <dbReference type="SAM" id="Phobius"/>
    </source>
</evidence>
<dbReference type="AlphaFoldDB" id="A0A3B1A700"/>
<dbReference type="InterPro" id="IPR024478">
    <property type="entry name" value="HlyB_4HB_MCP"/>
</dbReference>
<proteinExistence type="inferred from homology"/>
<sequence>MNIVSKIFSLLSYLSIRTKILISAGLLLAMLAVVAVTALYSLNKTQSDVSDVVNVRQPVTIASLRLANALGRANSSLGFYLTSGEKTHKNSYLEALENLTTSIAEIKEMPAVMNDEKTKALVSSIESKVNQYKEYQNKMVELGSDSIKNQPGIDFSASKMEPIASEIQQYLTQMLTSEEAEEEASIERKLLLYTISELRQKWMNILINNRAFIAFRGKANLQNIELFQGGFVNTLNKLSTDESEILTFEQQEAVESILKLQVEYFKLQKSLVELHGGEKWRTDAYLVRSEIGPLVTRIKSELDQLVETQTLSTKMISDELLENVSNTQNAVLILLVISIIFGLAVSWAMAVMITRPLNSAVSALNDIADGEGDLTQRLEVTGRDEIAQLSTSFNKFIEKVQTIISQVAGSTSQLAAAAEEMSAVVMTTKDGIQTQRSETDLVATAMNEMVATVQEVASNANNAAGQAENANTEAMNGKQTISKTISSIEALASEVNKASGVIDGLEKDSDDIGTVLDVIQGIAEQTNLLALNAAIEAARAGEQGRGFAVVADEVRNLASRTAHSTQEIQGMIERLQKGASDAVAVMQSGTSQAEASVAQAADADKALAAITTAVADISSMNSQIAHAASQQGTAAEEINVNVNNISQVAEHSAQATEDLANASDELAKLAVDLQSIVAQFKIL</sequence>
<evidence type="ECO:0000259" key="12">
    <source>
        <dbReference type="PROSITE" id="PS50885"/>
    </source>
</evidence>
<evidence type="ECO:0000256" key="3">
    <source>
        <dbReference type="ARBA" id="ARBA00022692"/>
    </source>
</evidence>
<evidence type="ECO:0000256" key="2">
    <source>
        <dbReference type="ARBA" id="ARBA00022519"/>
    </source>
</evidence>
<evidence type="ECO:0000256" key="8">
    <source>
        <dbReference type="SAM" id="Coils"/>
    </source>
</evidence>
<organism evidence="13">
    <name type="scientific">hydrothermal vent metagenome</name>
    <dbReference type="NCBI Taxonomy" id="652676"/>
    <lineage>
        <taxon>unclassified sequences</taxon>
        <taxon>metagenomes</taxon>
        <taxon>ecological metagenomes</taxon>
    </lineage>
</organism>
<dbReference type="InterPro" id="IPR000727">
    <property type="entry name" value="T_SNARE_dom"/>
</dbReference>
<keyword evidence="5 9" id="KW-0472">Membrane</keyword>
<keyword evidence="2" id="KW-0997">Cell inner membrane</keyword>
<evidence type="ECO:0000256" key="4">
    <source>
        <dbReference type="ARBA" id="ARBA00022989"/>
    </source>
</evidence>
<dbReference type="GO" id="GO:0005886">
    <property type="term" value="C:plasma membrane"/>
    <property type="evidence" value="ECO:0007669"/>
    <property type="project" value="UniProtKB-SubCell"/>
</dbReference>
<dbReference type="FunFam" id="1.10.287.950:FF:000001">
    <property type="entry name" value="Methyl-accepting chemotaxis sensory transducer"/>
    <property type="match status" value="1"/>
</dbReference>
<name>A0A3B1A700_9ZZZZ</name>
<feature type="transmembrane region" description="Helical" evidence="9">
    <location>
        <begin position="330"/>
        <end position="353"/>
    </location>
</feature>
<feature type="domain" description="Methyl-accepting transducer" evidence="10">
    <location>
        <begin position="410"/>
        <end position="646"/>
    </location>
</feature>
<comment type="similarity">
    <text evidence="7">Belongs to the methyl-accepting chemotaxis (MCP) protein family.</text>
</comment>
<dbReference type="PROSITE" id="PS50885">
    <property type="entry name" value="HAMP"/>
    <property type="match status" value="1"/>
</dbReference>
<dbReference type="InterPro" id="IPR004089">
    <property type="entry name" value="MCPsignal_dom"/>
</dbReference>
<evidence type="ECO:0000256" key="6">
    <source>
        <dbReference type="ARBA" id="ARBA00023224"/>
    </source>
</evidence>
<dbReference type="CDD" id="cd06225">
    <property type="entry name" value="HAMP"/>
    <property type="match status" value="1"/>
</dbReference>
<evidence type="ECO:0000256" key="5">
    <source>
        <dbReference type="ARBA" id="ARBA00023136"/>
    </source>
</evidence>
<feature type="domain" description="T-SNARE coiled-coil homology" evidence="11">
    <location>
        <begin position="597"/>
        <end position="659"/>
    </location>
</feature>
<evidence type="ECO:0000313" key="13">
    <source>
        <dbReference type="EMBL" id="VAX01506.1"/>
    </source>
</evidence>
<keyword evidence="2" id="KW-1003">Cell membrane</keyword>
<accession>A0A3B1A700</accession>